<accession>A0A2L0F0G7</accession>
<organism evidence="5 6">
    <name type="scientific">Sorangium cellulosum</name>
    <name type="common">Polyangium cellulosum</name>
    <dbReference type="NCBI Taxonomy" id="56"/>
    <lineage>
        <taxon>Bacteria</taxon>
        <taxon>Pseudomonadati</taxon>
        <taxon>Myxococcota</taxon>
        <taxon>Polyangia</taxon>
        <taxon>Polyangiales</taxon>
        <taxon>Polyangiaceae</taxon>
        <taxon>Sorangium</taxon>
    </lineage>
</organism>
<keyword evidence="1" id="KW-0175">Coiled coil</keyword>
<feature type="compositionally biased region" description="Low complexity" evidence="2">
    <location>
        <begin position="178"/>
        <end position="188"/>
    </location>
</feature>
<protein>
    <submittedName>
        <fullName evidence="5">Uncharacterized protein</fullName>
    </submittedName>
</protein>
<evidence type="ECO:0000256" key="2">
    <source>
        <dbReference type="SAM" id="MobiDB-lite"/>
    </source>
</evidence>
<evidence type="ECO:0000259" key="3">
    <source>
        <dbReference type="Pfam" id="PF03050"/>
    </source>
</evidence>
<gene>
    <name evidence="5" type="ORF">SOCE26_064390</name>
</gene>
<evidence type="ECO:0000313" key="6">
    <source>
        <dbReference type="Proteomes" id="UP000238348"/>
    </source>
</evidence>
<dbReference type="Pfam" id="PF03050">
    <property type="entry name" value="DDE_Tnp_IS66"/>
    <property type="match status" value="1"/>
</dbReference>
<sequence>MAHQGCPNLPAFDEKFSPETAKFSLRKVLVKSKRRRHPWRALTSTTRPGETALPQSAETERLDGAALVLGYLQARGQGQGSPADPASVVDALLRRVQELEARLAELSTAEQQAQELARSVESLKAYNQQLQETIRTLEIGFRRHVSEQVSPDQLRLSLAGEPGACPAPASSQAESVDAAPEADPGEASSPPPGPASPPEHAGTAESSSGSDPGGGKPVQRHEHGRRRIGIIPRVIIESLPPEVLLKGIERFERVGAEDSSVIGYRRGGLIELVTRRPKYVAKAEALEASSGAGAEPAPSPAAGPVLDHELDEPLVVREHELLGSPADTGFKQSPFVDGVLVRYTPESDAAEDSGGPVKIASLPERPIDRCLADPSLLAHLFVHKLDYHMPYYRQEVESGRHGFRIGRGNMARWQYDCGGIAMRIADAMWSDALSRSWFAMDATGTAIRAKEKHRYGHVFVLVAPGDGVLFRYTPTYDGPTVAKLFGGYQGTLVADASANHNVLFGPGKAREAGCWSHARRRFFKAFKAGAGKEAAFALQTLQALFRVEEECALCSPDERLELRQRESAPLIERLFAWVEAQRQVVPEHSPLREGLVYLHNQREALCEFLSNGEIPIHNNASERALRRVVKGRRNWLFHGSDEHAVRACAITSLIATCQMHGLDPELYLQEILTVAPSYPLRRILDLSPKNWVATRQRLIAEGRLKYLDLARITGSRLAFRDA</sequence>
<name>A0A2L0F0G7_SORCE</name>
<proteinExistence type="predicted"/>
<evidence type="ECO:0000256" key="1">
    <source>
        <dbReference type="SAM" id="Coils"/>
    </source>
</evidence>
<dbReference type="InterPro" id="IPR004291">
    <property type="entry name" value="Transposase_IS66_central"/>
</dbReference>
<feature type="domain" description="Transposase IS66 C-terminal" evidence="4">
    <location>
        <begin position="652"/>
        <end position="688"/>
    </location>
</feature>
<dbReference type="EMBL" id="CP012673">
    <property type="protein sequence ID" value="AUX44969.1"/>
    <property type="molecule type" value="Genomic_DNA"/>
</dbReference>
<dbReference type="PANTHER" id="PTHR33678:SF1">
    <property type="entry name" value="BLL1576 PROTEIN"/>
    <property type="match status" value="1"/>
</dbReference>
<evidence type="ECO:0000313" key="5">
    <source>
        <dbReference type="EMBL" id="AUX44969.1"/>
    </source>
</evidence>
<dbReference type="InterPro" id="IPR039552">
    <property type="entry name" value="IS66_C"/>
</dbReference>
<evidence type="ECO:0000259" key="4">
    <source>
        <dbReference type="Pfam" id="PF13817"/>
    </source>
</evidence>
<feature type="compositionally biased region" description="Low complexity" evidence="2">
    <location>
        <begin position="198"/>
        <end position="210"/>
    </location>
</feature>
<reference evidence="5 6" key="1">
    <citation type="submission" date="2015-09" db="EMBL/GenBank/DDBJ databases">
        <title>Sorangium comparison.</title>
        <authorList>
            <person name="Zaburannyi N."/>
            <person name="Bunk B."/>
            <person name="Overmann J."/>
            <person name="Mueller R."/>
        </authorList>
    </citation>
    <scope>NUCLEOTIDE SEQUENCE [LARGE SCALE GENOMIC DNA]</scope>
    <source>
        <strain evidence="5 6">So ce26</strain>
    </source>
</reference>
<dbReference type="AlphaFoldDB" id="A0A2L0F0G7"/>
<feature type="region of interest" description="Disordered" evidence="2">
    <location>
        <begin position="158"/>
        <end position="226"/>
    </location>
</feature>
<dbReference type="InterPro" id="IPR052344">
    <property type="entry name" value="Transposase-related"/>
</dbReference>
<dbReference type="Proteomes" id="UP000238348">
    <property type="component" value="Chromosome"/>
</dbReference>
<feature type="coiled-coil region" evidence="1">
    <location>
        <begin position="89"/>
        <end position="133"/>
    </location>
</feature>
<dbReference type="Pfam" id="PF13817">
    <property type="entry name" value="DDE_Tnp_IS66_C"/>
    <property type="match status" value="1"/>
</dbReference>
<dbReference type="PANTHER" id="PTHR33678">
    <property type="entry name" value="BLL1576 PROTEIN"/>
    <property type="match status" value="1"/>
</dbReference>
<dbReference type="NCBIfam" id="NF033517">
    <property type="entry name" value="transpos_IS66"/>
    <property type="match status" value="1"/>
</dbReference>
<feature type="domain" description="Transposase IS66 central" evidence="3">
    <location>
        <begin position="370"/>
        <end position="644"/>
    </location>
</feature>